<proteinExistence type="predicted"/>
<dbReference type="Pfam" id="PF14451">
    <property type="entry name" value="Ub-Mut7C"/>
    <property type="match status" value="1"/>
</dbReference>
<dbReference type="PANTHER" id="PTHR39081">
    <property type="entry name" value="MUT7-C DOMAIN-CONTAINING PROTEIN"/>
    <property type="match status" value="1"/>
</dbReference>
<feature type="domain" description="Ubiquitin Mut7-C" evidence="2">
    <location>
        <begin position="8"/>
        <end position="79"/>
    </location>
</feature>
<comment type="caution">
    <text evidence="3">The sequence shown here is derived from an EMBL/GenBank/DDBJ whole genome shotgun (WGS) entry which is preliminary data.</text>
</comment>
<evidence type="ECO:0000259" key="2">
    <source>
        <dbReference type="Pfam" id="PF14451"/>
    </source>
</evidence>
<protein>
    <submittedName>
        <fullName evidence="3">Mut7-C RNAse domain-containing protein</fullName>
    </submittedName>
</protein>
<gene>
    <name evidence="3" type="ORF">GCM10010430_05830</name>
</gene>
<keyword evidence="4" id="KW-1185">Reference proteome</keyword>
<sequence>MTESPTPVVSLRFAPELWLFLRSGNRCDPVRVAHDGTASLGHLVESLGVPLTEVGSLETAGRPVPPGYRPSGGEVIRVAAVGRPQPVPGGPAGFLLDVHLGALARRLRLLGVDTAYRNDLDDDELVRRANAERRILLTQDRGLLRRRALWFGGYVRGAGVEAQLVDVLDRFAPRAAPWTRCTACNGLLEPAAKAEVASALRPGTRRTYDSFARCRDCGHVYWHGAHHRRLESIVAAALGGSGRSCGG</sequence>
<evidence type="ECO:0000313" key="4">
    <source>
        <dbReference type="Proteomes" id="UP001500305"/>
    </source>
</evidence>
<name>A0ABN3DEB2_9ACTN</name>
<dbReference type="InterPro" id="IPR002782">
    <property type="entry name" value="Mut7-C_RNAse_dom"/>
</dbReference>
<dbReference type="InterPro" id="IPR027798">
    <property type="entry name" value="Ub_Mut7C"/>
</dbReference>
<dbReference type="Proteomes" id="UP001500305">
    <property type="component" value="Unassembled WGS sequence"/>
</dbReference>
<dbReference type="Pfam" id="PF01927">
    <property type="entry name" value="Mut7-C"/>
    <property type="match status" value="1"/>
</dbReference>
<dbReference type="PANTHER" id="PTHR39081:SF1">
    <property type="entry name" value="MUT7-C RNASE DOMAIN-CONTAINING PROTEIN"/>
    <property type="match status" value="1"/>
</dbReference>
<dbReference type="RefSeq" id="WP_344634581.1">
    <property type="nucleotide sequence ID" value="NZ_BAAATR010000002.1"/>
</dbReference>
<evidence type="ECO:0000259" key="1">
    <source>
        <dbReference type="Pfam" id="PF01927"/>
    </source>
</evidence>
<feature type="domain" description="Mut7-C RNAse" evidence="1">
    <location>
        <begin position="93"/>
        <end position="233"/>
    </location>
</feature>
<reference evidence="3 4" key="1">
    <citation type="journal article" date="2019" name="Int. J. Syst. Evol. Microbiol.">
        <title>The Global Catalogue of Microorganisms (GCM) 10K type strain sequencing project: providing services to taxonomists for standard genome sequencing and annotation.</title>
        <authorList>
            <consortium name="The Broad Institute Genomics Platform"/>
            <consortium name="The Broad Institute Genome Sequencing Center for Infectious Disease"/>
            <person name="Wu L."/>
            <person name="Ma J."/>
        </authorList>
    </citation>
    <scope>NUCLEOTIDE SEQUENCE [LARGE SCALE GENOMIC DNA]</scope>
    <source>
        <strain evidence="3 4">JCM 7356</strain>
    </source>
</reference>
<accession>A0ABN3DEB2</accession>
<organism evidence="3 4">
    <name type="scientific">Kitasatospora cystarginea</name>
    <dbReference type="NCBI Taxonomy" id="58350"/>
    <lineage>
        <taxon>Bacteria</taxon>
        <taxon>Bacillati</taxon>
        <taxon>Actinomycetota</taxon>
        <taxon>Actinomycetes</taxon>
        <taxon>Kitasatosporales</taxon>
        <taxon>Streptomycetaceae</taxon>
        <taxon>Kitasatospora</taxon>
    </lineage>
</organism>
<evidence type="ECO:0000313" key="3">
    <source>
        <dbReference type="EMBL" id="GAA2228857.1"/>
    </source>
</evidence>
<dbReference type="EMBL" id="BAAATR010000002">
    <property type="protein sequence ID" value="GAA2228857.1"/>
    <property type="molecule type" value="Genomic_DNA"/>
</dbReference>